<dbReference type="GO" id="GO:0004803">
    <property type="term" value="F:transposase activity"/>
    <property type="evidence" value="ECO:0007669"/>
    <property type="project" value="InterPro"/>
</dbReference>
<protein>
    <submittedName>
        <fullName evidence="3">Transposase</fullName>
    </submittedName>
</protein>
<evidence type="ECO:0000313" key="4">
    <source>
        <dbReference type="Proteomes" id="UP000198504"/>
    </source>
</evidence>
<dbReference type="AlphaFoldDB" id="A0A1H9L8U9"/>
<name>A0A1H9L8U9_9ACTN</name>
<dbReference type="Pfam" id="PF02371">
    <property type="entry name" value="Transposase_20"/>
    <property type="match status" value="1"/>
</dbReference>
<dbReference type="GO" id="GO:0006313">
    <property type="term" value="P:DNA transposition"/>
    <property type="evidence" value="ECO:0007669"/>
    <property type="project" value="InterPro"/>
</dbReference>
<evidence type="ECO:0000259" key="1">
    <source>
        <dbReference type="Pfam" id="PF01548"/>
    </source>
</evidence>
<keyword evidence="4" id="KW-1185">Reference proteome</keyword>
<feature type="domain" description="Transposase IS110-like N-terminal" evidence="1">
    <location>
        <begin position="20"/>
        <end position="167"/>
    </location>
</feature>
<dbReference type="Pfam" id="PF01548">
    <property type="entry name" value="DEDD_Tnp_IS110"/>
    <property type="match status" value="1"/>
</dbReference>
<organism evidence="3 4">
    <name type="scientific">Microlunatus flavus</name>
    <dbReference type="NCBI Taxonomy" id="1036181"/>
    <lineage>
        <taxon>Bacteria</taxon>
        <taxon>Bacillati</taxon>
        <taxon>Actinomycetota</taxon>
        <taxon>Actinomycetes</taxon>
        <taxon>Propionibacteriales</taxon>
        <taxon>Propionibacteriaceae</taxon>
        <taxon>Microlunatus</taxon>
    </lineage>
</organism>
<dbReference type="InterPro" id="IPR002525">
    <property type="entry name" value="Transp_IS110-like_N"/>
</dbReference>
<evidence type="ECO:0000313" key="3">
    <source>
        <dbReference type="EMBL" id="SER07856.1"/>
    </source>
</evidence>
<reference evidence="4" key="1">
    <citation type="submission" date="2016-10" db="EMBL/GenBank/DDBJ databases">
        <authorList>
            <person name="Varghese N."/>
            <person name="Submissions S."/>
        </authorList>
    </citation>
    <scope>NUCLEOTIDE SEQUENCE [LARGE SCALE GENOMIC DNA]</scope>
    <source>
        <strain evidence="4">CGMCC 4.6856</strain>
    </source>
</reference>
<evidence type="ECO:0000259" key="2">
    <source>
        <dbReference type="Pfam" id="PF02371"/>
    </source>
</evidence>
<dbReference type="InterPro" id="IPR003346">
    <property type="entry name" value="Transposase_20"/>
</dbReference>
<proteinExistence type="predicted"/>
<sequence>MPALAGLRTKHEGRGTTVFAGVDSHKDTLAAAVIDSTGRVLDRVQVANREDGFARLLDLVSAHRVERVGIEGSGGYGWPAALWLLEHGVAVVEVPPALTARERSSRPGQGKTDPGDAVAIARITAREDSLPAVRAMSGVAADLRILTDYRDQLVAERTATANRVHVDLLWLHPGYQDRLQHLTTRTDLRAAEALLGDDTSVRATITRGRLRRMVELNDQIEELKTQIDALVAASGSSLTQIYGVGPLVAATILGRVGDARRYPTRHHFATANGTAPIPASSGRTVRHRLNRCGDRQLNRVLYVMAITQLRGDTEGRAYYQRKRAEGKTSREALRCLKRRLSDLIYRTLRADQAHADQTEAAAA</sequence>
<dbReference type="NCBIfam" id="NF033542">
    <property type="entry name" value="transpos_IS110"/>
    <property type="match status" value="1"/>
</dbReference>
<dbReference type="InterPro" id="IPR047650">
    <property type="entry name" value="Transpos_IS110"/>
</dbReference>
<dbReference type="PANTHER" id="PTHR33055:SF16">
    <property type="entry name" value="TRANSPOSASE FOR INSERTION SEQUENCE ELEMENT IS1547"/>
    <property type="match status" value="1"/>
</dbReference>
<dbReference type="PANTHER" id="PTHR33055">
    <property type="entry name" value="TRANSPOSASE FOR INSERTION SEQUENCE ELEMENT IS1111A"/>
    <property type="match status" value="1"/>
</dbReference>
<dbReference type="EMBL" id="FOFA01000008">
    <property type="protein sequence ID" value="SER07856.1"/>
    <property type="molecule type" value="Genomic_DNA"/>
</dbReference>
<gene>
    <name evidence="3" type="ORF">SAMN05421756_108212</name>
</gene>
<dbReference type="GO" id="GO:0003677">
    <property type="term" value="F:DNA binding"/>
    <property type="evidence" value="ECO:0007669"/>
    <property type="project" value="InterPro"/>
</dbReference>
<feature type="domain" description="Transposase IS116/IS110/IS902 C-terminal" evidence="2">
    <location>
        <begin position="237"/>
        <end position="320"/>
    </location>
</feature>
<dbReference type="Proteomes" id="UP000198504">
    <property type="component" value="Unassembled WGS sequence"/>
</dbReference>
<accession>A0A1H9L8U9</accession>